<name>X0USJ7_9ZZZZ</name>
<reference evidence="2" key="1">
    <citation type="journal article" date="2014" name="Front. Microbiol.">
        <title>High frequency of phylogenetically diverse reductive dehalogenase-homologous genes in deep subseafloor sedimentary metagenomes.</title>
        <authorList>
            <person name="Kawai M."/>
            <person name="Futagami T."/>
            <person name="Toyoda A."/>
            <person name="Takaki Y."/>
            <person name="Nishi S."/>
            <person name="Hori S."/>
            <person name="Arai W."/>
            <person name="Tsubouchi T."/>
            <person name="Morono Y."/>
            <person name="Uchiyama I."/>
            <person name="Ito T."/>
            <person name="Fujiyama A."/>
            <person name="Inagaki F."/>
            <person name="Takami H."/>
        </authorList>
    </citation>
    <scope>NUCLEOTIDE SEQUENCE</scope>
    <source>
        <strain evidence="2">Expedition CK06-06</strain>
    </source>
</reference>
<dbReference type="SUPFAM" id="SSF54862">
    <property type="entry name" value="4Fe-4S ferredoxins"/>
    <property type="match status" value="1"/>
</dbReference>
<dbReference type="InterPro" id="IPR017900">
    <property type="entry name" value="4Fe4S_Fe_S_CS"/>
</dbReference>
<dbReference type="Gene3D" id="3.30.70.20">
    <property type="match status" value="1"/>
</dbReference>
<evidence type="ECO:0000313" key="2">
    <source>
        <dbReference type="EMBL" id="GAG08685.1"/>
    </source>
</evidence>
<dbReference type="Pfam" id="PF00037">
    <property type="entry name" value="Fer4"/>
    <property type="match status" value="1"/>
</dbReference>
<dbReference type="PROSITE" id="PS00198">
    <property type="entry name" value="4FE4S_FER_1"/>
    <property type="match status" value="1"/>
</dbReference>
<feature type="domain" description="4Fe-4S ferredoxin-type" evidence="1">
    <location>
        <begin position="10"/>
        <end position="39"/>
    </location>
</feature>
<protein>
    <recommendedName>
        <fullName evidence="1">4Fe-4S ferredoxin-type domain-containing protein</fullName>
    </recommendedName>
</protein>
<gene>
    <name evidence="2" type="ORF">S01H1_36953</name>
</gene>
<dbReference type="PROSITE" id="PS51379">
    <property type="entry name" value="4FE4S_FER_2"/>
    <property type="match status" value="1"/>
</dbReference>
<organism evidence="2">
    <name type="scientific">marine sediment metagenome</name>
    <dbReference type="NCBI Taxonomy" id="412755"/>
    <lineage>
        <taxon>unclassified sequences</taxon>
        <taxon>metagenomes</taxon>
        <taxon>ecological metagenomes</taxon>
    </lineage>
</organism>
<sequence>MEAIAVGDDDVSEVDEALCIGCGVCTPTCPNDAVDLGKRAEIKPPPSIPEMVAARFKTA</sequence>
<dbReference type="InterPro" id="IPR017896">
    <property type="entry name" value="4Fe4S_Fe-S-bd"/>
</dbReference>
<evidence type="ECO:0000259" key="1">
    <source>
        <dbReference type="PROSITE" id="PS51379"/>
    </source>
</evidence>
<dbReference type="AlphaFoldDB" id="X0USJ7"/>
<accession>X0USJ7</accession>
<comment type="caution">
    <text evidence="2">The sequence shown here is derived from an EMBL/GenBank/DDBJ whole genome shotgun (WGS) entry which is preliminary data.</text>
</comment>
<dbReference type="EMBL" id="BARS01023192">
    <property type="protein sequence ID" value="GAG08685.1"/>
    <property type="molecule type" value="Genomic_DNA"/>
</dbReference>
<proteinExistence type="predicted"/>